<reference evidence="1" key="2">
    <citation type="journal article" date="2022" name="New Phytol.">
        <title>Evolutionary transition to the ectomycorrhizal habit in the genomes of a hyperdiverse lineage of mushroom-forming fungi.</title>
        <authorList>
            <person name="Looney B."/>
            <person name="Miyauchi S."/>
            <person name="Morin E."/>
            <person name="Drula E."/>
            <person name="Courty P.E."/>
            <person name="Kohler A."/>
            <person name="Kuo A."/>
            <person name="LaButti K."/>
            <person name="Pangilinan J."/>
            <person name="Lipzen A."/>
            <person name="Riley R."/>
            <person name="Andreopoulos W."/>
            <person name="He G."/>
            <person name="Johnson J."/>
            <person name="Nolan M."/>
            <person name="Tritt A."/>
            <person name="Barry K.W."/>
            <person name="Grigoriev I.V."/>
            <person name="Nagy L.G."/>
            <person name="Hibbett D."/>
            <person name="Henrissat B."/>
            <person name="Matheny P.B."/>
            <person name="Labbe J."/>
            <person name="Martin F.M."/>
        </authorList>
    </citation>
    <scope>NUCLEOTIDE SEQUENCE</scope>
    <source>
        <strain evidence="1">EC-137</strain>
    </source>
</reference>
<sequence length="414" mass="44279">MSDVDAAADLSAFPLVKPGKPTSIRRSHSVASLPTPPTTIRKRPRSRASSRFSSDDEDATTSAADDDLLGPKASPQPQPKRKKRRVDTDVVASEPAEDETAEDAFWGPSRPALDKAAPKPKLQPKLQPKPRGRPEKRAPSVTASASRAAAAATLLSPPPTRPRPPITPPRRVEKGKDKTVRPVRDSPNNPFLASPGSISAPASPVGPKTPLAEPPTMTYVFRGKKQVFVNPNYNVPPDPRSDLPETHPDYSPGERCEPRRLFGKRGLTRRAAVRSSERASPPAKRARKATPDPWSSDEDGEGAEAESIPRIALADKFAKVVEKRSGPPAAKAAGRHASEETTATSRSRNDGKTVRRQEGQPKLVLAPTGSGTKSVSASPTALEDVEEQDEEDEEDAAAVAAAVSDKDPWALSVL</sequence>
<proteinExistence type="predicted"/>
<protein>
    <submittedName>
        <fullName evidence="1">Uncharacterized protein</fullName>
    </submittedName>
</protein>
<gene>
    <name evidence="1" type="ORF">K488DRAFT_83267</name>
</gene>
<dbReference type="EMBL" id="MU273488">
    <property type="protein sequence ID" value="KAI0035184.1"/>
    <property type="molecule type" value="Genomic_DNA"/>
</dbReference>
<evidence type="ECO:0000313" key="1">
    <source>
        <dbReference type="EMBL" id="KAI0035184.1"/>
    </source>
</evidence>
<reference evidence="1" key="1">
    <citation type="submission" date="2021-02" db="EMBL/GenBank/DDBJ databases">
        <authorList>
            <consortium name="DOE Joint Genome Institute"/>
            <person name="Ahrendt S."/>
            <person name="Looney B.P."/>
            <person name="Miyauchi S."/>
            <person name="Morin E."/>
            <person name="Drula E."/>
            <person name="Courty P.E."/>
            <person name="Chicoki N."/>
            <person name="Fauchery L."/>
            <person name="Kohler A."/>
            <person name="Kuo A."/>
            <person name="Labutti K."/>
            <person name="Pangilinan J."/>
            <person name="Lipzen A."/>
            <person name="Riley R."/>
            <person name="Andreopoulos W."/>
            <person name="He G."/>
            <person name="Johnson J."/>
            <person name="Barry K.W."/>
            <person name="Grigoriev I.V."/>
            <person name="Nagy L."/>
            <person name="Hibbett D."/>
            <person name="Henrissat B."/>
            <person name="Matheny P.B."/>
            <person name="Labbe J."/>
            <person name="Martin F."/>
        </authorList>
    </citation>
    <scope>NUCLEOTIDE SEQUENCE</scope>
    <source>
        <strain evidence="1">EC-137</strain>
    </source>
</reference>
<name>A0ACB8QTH0_9AGAM</name>
<organism evidence="1 2">
    <name type="scientific">Vararia minispora EC-137</name>
    <dbReference type="NCBI Taxonomy" id="1314806"/>
    <lineage>
        <taxon>Eukaryota</taxon>
        <taxon>Fungi</taxon>
        <taxon>Dikarya</taxon>
        <taxon>Basidiomycota</taxon>
        <taxon>Agaricomycotina</taxon>
        <taxon>Agaricomycetes</taxon>
        <taxon>Russulales</taxon>
        <taxon>Lachnocladiaceae</taxon>
        <taxon>Vararia</taxon>
    </lineage>
</organism>
<comment type="caution">
    <text evidence="1">The sequence shown here is derived from an EMBL/GenBank/DDBJ whole genome shotgun (WGS) entry which is preliminary data.</text>
</comment>
<evidence type="ECO:0000313" key="2">
    <source>
        <dbReference type="Proteomes" id="UP000814128"/>
    </source>
</evidence>
<dbReference type="Proteomes" id="UP000814128">
    <property type="component" value="Unassembled WGS sequence"/>
</dbReference>
<accession>A0ACB8QTH0</accession>
<keyword evidence="2" id="KW-1185">Reference proteome</keyword>